<keyword evidence="2" id="KW-1185">Reference proteome</keyword>
<sequence length="173" mass="19271">MQVAEVHGFLKHLSGLRWGLRWGTPRRGRARTCLAEVGPSNSERWSNRVMDQQVASARMMDRTVQSFAGFLAFCWTLLQWGMDGFDGLSDCYRLLSQCISVAYTLRPGIFLPPSMKARALRSSSRPVDSAVAARVPLPQTLGTRFHFPIPFLSPNPLHFLLLSFSPPPPSSPA</sequence>
<dbReference type="AlphaFoldDB" id="A0A9P9IXB5"/>
<dbReference type="Proteomes" id="UP000717696">
    <property type="component" value="Unassembled WGS sequence"/>
</dbReference>
<name>A0A9P9IXB5_9HYPO</name>
<protein>
    <submittedName>
        <fullName evidence="1">Uncharacterized protein</fullName>
    </submittedName>
</protein>
<evidence type="ECO:0000313" key="2">
    <source>
        <dbReference type="Proteomes" id="UP000717696"/>
    </source>
</evidence>
<comment type="caution">
    <text evidence="1">The sequence shown here is derived from an EMBL/GenBank/DDBJ whole genome shotgun (WGS) entry which is preliminary data.</text>
</comment>
<evidence type="ECO:0000313" key="1">
    <source>
        <dbReference type="EMBL" id="KAH7137162.1"/>
    </source>
</evidence>
<proteinExistence type="predicted"/>
<accession>A0A9P9IXB5</accession>
<organism evidence="1 2">
    <name type="scientific">Dactylonectria estremocensis</name>
    <dbReference type="NCBI Taxonomy" id="1079267"/>
    <lineage>
        <taxon>Eukaryota</taxon>
        <taxon>Fungi</taxon>
        <taxon>Dikarya</taxon>
        <taxon>Ascomycota</taxon>
        <taxon>Pezizomycotina</taxon>
        <taxon>Sordariomycetes</taxon>
        <taxon>Hypocreomycetidae</taxon>
        <taxon>Hypocreales</taxon>
        <taxon>Nectriaceae</taxon>
        <taxon>Dactylonectria</taxon>
    </lineage>
</organism>
<gene>
    <name evidence="1" type="ORF">B0J13DRAFT_72448</name>
</gene>
<dbReference type="EMBL" id="JAGMUU010000015">
    <property type="protein sequence ID" value="KAH7137162.1"/>
    <property type="molecule type" value="Genomic_DNA"/>
</dbReference>
<reference evidence="1" key="1">
    <citation type="journal article" date="2021" name="Nat. Commun.">
        <title>Genetic determinants of endophytism in the Arabidopsis root mycobiome.</title>
        <authorList>
            <person name="Mesny F."/>
            <person name="Miyauchi S."/>
            <person name="Thiergart T."/>
            <person name="Pickel B."/>
            <person name="Atanasova L."/>
            <person name="Karlsson M."/>
            <person name="Huettel B."/>
            <person name="Barry K.W."/>
            <person name="Haridas S."/>
            <person name="Chen C."/>
            <person name="Bauer D."/>
            <person name="Andreopoulos W."/>
            <person name="Pangilinan J."/>
            <person name="LaButti K."/>
            <person name="Riley R."/>
            <person name="Lipzen A."/>
            <person name="Clum A."/>
            <person name="Drula E."/>
            <person name="Henrissat B."/>
            <person name="Kohler A."/>
            <person name="Grigoriev I.V."/>
            <person name="Martin F.M."/>
            <person name="Hacquard S."/>
        </authorList>
    </citation>
    <scope>NUCLEOTIDE SEQUENCE</scope>
    <source>
        <strain evidence="1">MPI-CAGE-AT-0021</strain>
    </source>
</reference>